<dbReference type="EMBL" id="BBMR01000006">
    <property type="protein sequence ID" value="GAL20417.1"/>
    <property type="molecule type" value="Genomic_DNA"/>
</dbReference>
<dbReference type="STRING" id="990268.JCM19235_3419"/>
<sequence length="119" mass="13251">MNIKKPISLLAAASLSFAANAQVVLINPFTVPEGHVEETLVFWETARDFLQEEDGYVSTNLHKALSEGATFEFINVAIWESEDSFKKATGNMQAYFKENGIRAPEGVKNDPALYQVIRN</sequence>
<dbReference type="AlphaFoldDB" id="A0A090SM09"/>
<proteinExistence type="predicted"/>
<reference evidence="3 4" key="1">
    <citation type="submission" date="2014-09" db="EMBL/GenBank/DDBJ databases">
        <title>Vibrio maritimus JCM 19235. (C45) whole genome shotgun sequence.</title>
        <authorList>
            <person name="Sawabe T."/>
            <person name="Meirelles P."/>
            <person name="Nakanishi M."/>
            <person name="Sayaka M."/>
            <person name="Hattori M."/>
            <person name="Ohkuma M."/>
        </authorList>
    </citation>
    <scope>NUCLEOTIDE SEQUENCE [LARGE SCALE GENOMIC DNA]</scope>
    <source>
        <strain evidence="4">JCM19235</strain>
    </source>
</reference>
<evidence type="ECO:0000256" key="1">
    <source>
        <dbReference type="SAM" id="SignalP"/>
    </source>
</evidence>
<gene>
    <name evidence="3" type="ORF">JCM19235_3419</name>
</gene>
<evidence type="ECO:0000259" key="2">
    <source>
        <dbReference type="Pfam" id="PF03992"/>
    </source>
</evidence>
<dbReference type="OrthoDB" id="1494517at2"/>
<dbReference type="Gene3D" id="3.30.70.100">
    <property type="match status" value="1"/>
</dbReference>
<keyword evidence="4" id="KW-1185">Reference proteome</keyword>
<keyword evidence="1" id="KW-0732">Signal</keyword>
<feature type="chain" id="PRO_5001865100" description="ABM domain-containing protein" evidence="1">
    <location>
        <begin position="22"/>
        <end position="119"/>
    </location>
</feature>
<dbReference type="InterPro" id="IPR007138">
    <property type="entry name" value="ABM_dom"/>
</dbReference>
<dbReference type="SUPFAM" id="SSF54909">
    <property type="entry name" value="Dimeric alpha+beta barrel"/>
    <property type="match status" value="1"/>
</dbReference>
<dbReference type="InterPro" id="IPR011008">
    <property type="entry name" value="Dimeric_a/b-barrel"/>
</dbReference>
<feature type="signal peptide" evidence="1">
    <location>
        <begin position="1"/>
        <end position="21"/>
    </location>
</feature>
<dbReference type="Pfam" id="PF03992">
    <property type="entry name" value="ABM"/>
    <property type="match status" value="1"/>
</dbReference>
<dbReference type="Proteomes" id="UP000029228">
    <property type="component" value="Unassembled WGS sequence"/>
</dbReference>
<evidence type="ECO:0000313" key="3">
    <source>
        <dbReference type="EMBL" id="GAL20417.1"/>
    </source>
</evidence>
<reference evidence="3 4" key="2">
    <citation type="submission" date="2014-09" db="EMBL/GenBank/DDBJ databases">
        <authorList>
            <consortium name="NBRP consortium"/>
            <person name="Sawabe T."/>
            <person name="Meirelles P."/>
            <person name="Nakanishi M."/>
            <person name="Sayaka M."/>
            <person name="Hattori M."/>
            <person name="Ohkuma M."/>
        </authorList>
    </citation>
    <scope>NUCLEOTIDE SEQUENCE [LARGE SCALE GENOMIC DNA]</scope>
    <source>
        <strain evidence="4">JCM19235</strain>
    </source>
</reference>
<comment type="caution">
    <text evidence="3">The sequence shown here is derived from an EMBL/GenBank/DDBJ whole genome shotgun (WGS) entry which is preliminary data.</text>
</comment>
<feature type="domain" description="ABM" evidence="2">
    <location>
        <begin position="23"/>
        <end position="90"/>
    </location>
</feature>
<name>A0A090SM09_9VIBR</name>
<protein>
    <recommendedName>
        <fullName evidence="2">ABM domain-containing protein</fullName>
    </recommendedName>
</protein>
<evidence type="ECO:0000313" key="4">
    <source>
        <dbReference type="Proteomes" id="UP000029228"/>
    </source>
</evidence>
<organism evidence="3 4">
    <name type="scientific">Vibrio maritimus</name>
    <dbReference type="NCBI Taxonomy" id="990268"/>
    <lineage>
        <taxon>Bacteria</taxon>
        <taxon>Pseudomonadati</taxon>
        <taxon>Pseudomonadota</taxon>
        <taxon>Gammaproteobacteria</taxon>
        <taxon>Vibrionales</taxon>
        <taxon>Vibrionaceae</taxon>
        <taxon>Vibrio</taxon>
    </lineage>
</organism>
<accession>A0A090SM09</accession>